<comment type="similarity">
    <text evidence="1 3">Belongs to the aldehyde dehydrogenase family.</text>
</comment>
<dbReference type="OrthoDB" id="6882680at2"/>
<dbReference type="EMBL" id="AP024237">
    <property type="protein sequence ID" value="BCO34853.1"/>
    <property type="molecule type" value="Genomic_DNA"/>
</dbReference>
<keyword evidence="2 3" id="KW-0560">Oxidoreductase</keyword>
<dbReference type="Pfam" id="PF00171">
    <property type="entry name" value="Aldedh"/>
    <property type="match status" value="1"/>
</dbReference>
<dbReference type="InterPro" id="IPR016161">
    <property type="entry name" value="Ald_DH/histidinol_DH"/>
</dbReference>
<proteinExistence type="inferred from homology"/>
<dbReference type="PANTHER" id="PTHR42804">
    <property type="entry name" value="ALDEHYDE DEHYDROGENASE"/>
    <property type="match status" value="1"/>
</dbReference>
<dbReference type="STRING" id="110505.ACT16_20895"/>
<dbReference type="PROSITE" id="PS00687">
    <property type="entry name" value="ALDEHYDE_DEHYDR_GLU"/>
    <property type="match status" value="1"/>
</dbReference>
<keyword evidence="5" id="KW-1185">Reference proteome</keyword>
<reference evidence="4 5" key="1">
    <citation type="submission" date="2020-12" db="EMBL/GenBank/DDBJ databases">
        <title>Complete genome sequence of Mycobacterium heckeshornense JCM 15655T, closely related to a pathogenic non-tuberculous mycobacterial species Mycobacterium xenopi.</title>
        <authorList>
            <person name="Yoshida M."/>
            <person name="Fukano H."/>
            <person name="Asakura T."/>
            <person name="Suzuki M."/>
            <person name="Hoshino Y."/>
        </authorList>
    </citation>
    <scope>NUCLEOTIDE SEQUENCE [LARGE SCALE GENOMIC DNA]</scope>
    <source>
        <strain evidence="4 5">JCM 15655</strain>
    </source>
</reference>
<gene>
    <name evidence="4" type="primary">aldA_2</name>
    <name evidence="4" type="ORF">MHEC_12860</name>
</gene>
<evidence type="ECO:0000313" key="5">
    <source>
        <dbReference type="Proteomes" id="UP000595446"/>
    </source>
</evidence>
<evidence type="ECO:0000313" key="4">
    <source>
        <dbReference type="EMBL" id="BCO34853.1"/>
    </source>
</evidence>
<dbReference type="CDD" id="cd07089">
    <property type="entry name" value="ALDH_CddD-AldA-like"/>
    <property type="match status" value="1"/>
</dbReference>
<dbReference type="InterPro" id="IPR015590">
    <property type="entry name" value="Aldehyde_DH_dom"/>
</dbReference>
<evidence type="ECO:0000256" key="2">
    <source>
        <dbReference type="ARBA" id="ARBA00023002"/>
    </source>
</evidence>
<protein>
    <submittedName>
        <fullName evidence="4">Aldehyde dehydrogenase</fullName>
    </submittedName>
</protein>
<dbReference type="AlphaFoldDB" id="A0A2G8B2N2"/>
<dbReference type="PANTHER" id="PTHR42804:SF1">
    <property type="entry name" value="ALDEHYDE DEHYDROGENASE-RELATED"/>
    <property type="match status" value="1"/>
</dbReference>
<dbReference type="Gene3D" id="3.40.309.10">
    <property type="entry name" value="Aldehyde Dehydrogenase, Chain A, domain 2"/>
    <property type="match status" value="1"/>
</dbReference>
<sequence>MTEAYAFVDTYGHYIDGRWVSPDSGRYDDVDPATEDVIVAAPDASPDQVASAIEAARRAFDSGVWSGLAPEERSRCLGQLGAALLERADDFYALAQLEWGCSANERMFHVEGPAVMASHASELATKPVEQKMDAWGADGTTLLRYEPLGVVSVLTPWNFPHTLNTMKLGSALAAGNTVVLKPSPLTPLAGLALARIIDEHTDIPPGVVNVVTPSGVEASKLLTTDPRIDMVSFTGSSTVGREVMAGAATGMKRILLECGGKSACIFLDDLDVTAELLKRVLFESLTMHAGQACILNSRLLLPAAMHDHVVDELAELARSVVVGNTTDPAVEMGPLISRAHLERVEGFVAQAVRDGATVVAGGARPEHLERGFFYQPTIIVDAAPSARIAQEEVFGPVLTVLRYRDDDEAVSIANDSQYGLGGAIWGGDVDRAVAVARRIRTGQISINGTIAGDAPFGGFKQSGIGREGGMLGLRTYMEPKAIGVPA</sequence>
<name>A0A2G8B2N2_9MYCO</name>
<dbReference type="InterPro" id="IPR029510">
    <property type="entry name" value="Ald_DH_CS_GLU"/>
</dbReference>
<organism evidence="4 5">
    <name type="scientific">Mycobacterium heckeshornense</name>
    <dbReference type="NCBI Taxonomy" id="110505"/>
    <lineage>
        <taxon>Bacteria</taxon>
        <taxon>Bacillati</taxon>
        <taxon>Actinomycetota</taxon>
        <taxon>Actinomycetes</taxon>
        <taxon>Mycobacteriales</taxon>
        <taxon>Mycobacteriaceae</taxon>
        <taxon>Mycobacterium</taxon>
    </lineage>
</organism>
<dbReference type="InterPro" id="IPR016162">
    <property type="entry name" value="Ald_DH_N"/>
</dbReference>
<dbReference type="SUPFAM" id="SSF53720">
    <property type="entry name" value="ALDH-like"/>
    <property type="match status" value="1"/>
</dbReference>
<evidence type="ECO:0000256" key="1">
    <source>
        <dbReference type="ARBA" id="ARBA00009986"/>
    </source>
</evidence>
<evidence type="ECO:0000256" key="3">
    <source>
        <dbReference type="RuleBase" id="RU003345"/>
    </source>
</evidence>
<accession>A0A2G8B2N2</accession>
<dbReference type="FunFam" id="3.40.605.10:FF:000007">
    <property type="entry name" value="NAD/NADP-dependent betaine aldehyde dehydrogenase"/>
    <property type="match status" value="1"/>
</dbReference>
<dbReference type="GO" id="GO:0016620">
    <property type="term" value="F:oxidoreductase activity, acting on the aldehyde or oxo group of donors, NAD or NADP as acceptor"/>
    <property type="evidence" value="ECO:0007669"/>
    <property type="project" value="InterPro"/>
</dbReference>
<dbReference type="InterPro" id="IPR016163">
    <property type="entry name" value="Ald_DH_C"/>
</dbReference>
<dbReference type="RefSeq" id="WP_048893367.1">
    <property type="nucleotide sequence ID" value="NZ_AP024237.1"/>
</dbReference>
<dbReference type="Gene3D" id="3.40.605.10">
    <property type="entry name" value="Aldehyde Dehydrogenase, Chain A, domain 1"/>
    <property type="match status" value="1"/>
</dbReference>
<dbReference type="Proteomes" id="UP000595446">
    <property type="component" value="Chromosome"/>
</dbReference>